<evidence type="ECO:0000256" key="1">
    <source>
        <dbReference type="SAM" id="MobiDB-lite"/>
    </source>
</evidence>
<feature type="compositionally biased region" description="Gly residues" evidence="1">
    <location>
        <begin position="348"/>
        <end position="374"/>
    </location>
</feature>
<feature type="compositionally biased region" description="Gly residues" evidence="1">
    <location>
        <begin position="391"/>
        <end position="440"/>
    </location>
</feature>
<organism evidence="3 4">
    <name type="scientific">Armillaria novae-zelandiae</name>
    <dbReference type="NCBI Taxonomy" id="153914"/>
    <lineage>
        <taxon>Eukaryota</taxon>
        <taxon>Fungi</taxon>
        <taxon>Dikarya</taxon>
        <taxon>Basidiomycota</taxon>
        <taxon>Agaricomycotina</taxon>
        <taxon>Agaricomycetes</taxon>
        <taxon>Agaricomycetidae</taxon>
        <taxon>Agaricales</taxon>
        <taxon>Marasmiineae</taxon>
        <taxon>Physalacriaceae</taxon>
        <taxon>Armillaria</taxon>
    </lineage>
</organism>
<feature type="compositionally biased region" description="Acidic residues" evidence="1">
    <location>
        <begin position="123"/>
        <end position="141"/>
    </location>
</feature>
<feature type="compositionally biased region" description="Gly residues" evidence="1">
    <location>
        <begin position="113"/>
        <end position="122"/>
    </location>
</feature>
<feature type="compositionally biased region" description="Pro residues" evidence="1">
    <location>
        <begin position="229"/>
        <end position="238"/>
    </location>
</feature>
<feature type="compositionally biased region" description="Basic and acidic residues" evidence="1">
    <location>
        <begin position="251"/>
        <end position="264"/>
    </location>
</feature>
<evidence type="ECO:0000313" key="4">
    <source>
        <dbReference type="Proteomes" id="UP001175227"/>
    </source>
</evidence>
<feature type="compositionally biased region" description="Polar residues" evidence="1">
    <location>
        <begin position="200"/>
        <end position="209"/>
    </location>
</feature>
<feature type="compositionally biased region" description="Acidic residues" evidence="1">
    <location>
        <begin position="448"/>
        <end position="459"/>
    </location>
</feature>
<dbReference type="EMBL" id="JAUEPR010000001">
    <property type="protein sequence ID" value="KAK0491260.1"/>
    <property type="molecule type" value="Genomic_DNA"/>
</dbReference>
<dbReference type="Pfam" id="PF26617">
    <property type="entry name" value="CcmS-like"/>
    <property type="match status" value="1"/>
</dbReference>
<protein>
    <recommendedName>
        <fullName evidence="2">CcmS related domain-containing protein</fullName>
    </recommendedName>
</protein>
<gene>
    <name evidence="3" type="ORF">IW261DRAFT_1436661</name>
</gene>
<feature type="region of interest" description="Disordered" evidence="1">
    <location>
        <begin position="14"/>
        <end position="465"/>
    </location>
</feature>
<evidence type="ECO:0000313" key="3">
    <source>
        <dbReference type="EMBL" id="KAK0491260.1"/>
    </source>
</evidence>
<dbReference type="InterPro" id="IPR058258">
    <property type="entry name" value="CcmS-like"/>
</dbReference>
<dbReference type="AlphaFoldDB" id="A0AA39PVD2"/>
<sequence length="738" mass="78732">MAHHLIHRYTGLLDDAPDQSDQWGASDPAKTGGSAVNDPWPANTDTEMPGGFWGAQPAHRPLGPHHNPGKRNSVATSTGSAWKQVPQAGRGPARPHDFAAAWPDAAGQSFGNDGWGDGGGGGDWDEEEDEDYDSEDDYEEEPIPHHRQPPLPQKPAAPPAAGWRGWSEEARKLSKPNNQARFAGQSPAALPKAFPGLANAQAQMMSMKQGNPYPGQANPYPGIPQQKRVPPPAPPPPPKETKKDKKKDKKEKHNDNHQRHKPEADNWGGGTGGGGGGGSEWGGGWGDGGDSGGGGGGGGDSGGGGGGGDVWGESWGGGGGGDWGGGGGGKDGFGGNTGGQDSWDAPAAGGGGKDSWGGGGDSWGGGNDTWGGGGGKKDKKEKKEKKDPRAAGGGNDGRSSTGGDGWGAGGGNDGWGSTGGDGKDAWGGGGGTWGGLGMGNTGHFDRISEEDEEEEEDYDDPRRVHFSPKAVLKRMMGIGRQAPIPPTKNTSYSLPSKTLTHAYKGTTTVLDYGIPHNKMNEYTNVKFIDSQGVALEAVNSAFFGRMRKAKDRIYWGFSPDKDERVSSVISWVQTVNYSLGSYGLHRFLQSQERGALFVNADYRPPKNPNEPAFDWLTFDQLQKTRDKILQESVAFYDPAVQVIVFIFLPSPSGNSVAMWRRRINVPNNIRLMLQDEINLVFTGLRKEKDYLVHVDELPPKATAKKPSPPPMQAPLYTAPDLVKQMDKMQRPKRWWQRF</sequence>
<name>A0AA39PVD2_9AGAR</name>
<feature type="compositionally biased region" description="Pro residues" evidence="1">
    <location>
        <begin position="149"/>
        <end position="158"/>
    </location>
</feature>
<comment type="caution">
    <text evidence="3">The sequence shown here is derived from an EMBL/GenBank/DDBJ whole genome shotgun (WGS) entry which is preliminary data.</text>
</comment>
<accession>A0AA39PVD2</accession>
<proteinExistence type="predicted"/>
<evidence type="ECO:0000259" key="2">
    <source>
        <dbReference type="Pfam" id="PF26617"/>
    </source>
</evidence>
<reference evidence="3" key="1">
    <citation type="submission" date="2023-06" db="EMBL/GenBank/DDBJ databases">
        <authorList>
            <consortium name="Lawrence Berkeley National Laboratory"/>
            <person name="Ahrendt S."/>
            <person name="Sahu N."/>
            <person name="Indic B."/>
            <person name="Wong-Bajracharya J."/>
            <person name="Merenyi Z."/>
            <person name="Ke H.-M."/>
            <person name="Monk M."/>
            <person name="Kocsube S."/>
            <person name="Drula E."/>
            <person name="Lipzen A."/>
            <person name="Balint B."/>
            <person name="Henrissat B."/>
            <person name="Andreopoulos B."/>
            <person name="Martin F.M."/>
            <person name="Harder C.B."/>
            <person name="Rigling D."/>
            <person name="Ford K.L."/>
            <person name="Foster G.D."/>
            <person name="Pangilinan J."/>
            <person name="Papanicolaou A."/>
            <person name="Barry K."/>
            <person name="LaButti K."/>
            <person name="Viragh M."/>
            <person name="Koriabine M."/>
            <person name="Yan M."/>
            <person name="Riley R."/>
            <person name="Champramary S."/>
            <person name="Plett K.L."/>
            <person name="Tsai I.J."/>
            <person name="Slot J."/>
            <person name="Sipos G."/>
            <person name="Plett J."/>
            <person name="Nagy L.G."/>
            <person name="Grigoriev I.V."/>
        </authorList>
    </citation>
    <scope>NUCLEOTIDE SEQUENCE</scope>
    <source>
        <strain evidence="3">ICMP 16352</strain>
    </source>
</reference>
<keyword evidence="4" id="KW-1185">Reference proteome</keyword>
<dbReference type="Proteomes" id="UP001175227">
    <property type="component" value="Unassembled WGS sequence"/>
</dbReference>
<feature type="domain" description="CcmS related" evidence="2">
    <location>
        <begin position="538"/>
        <end position="668"/>
    </location>
</feature>
<feature type="compositionally biased region" description="Gly residues" evidence="1">
    <location>
        <begin position="267"/>
        <end position="338"/>
    </location>
</feature>